<dbReference type="Proteomes" id="UP000257815">
    <property type="component" value="Segment"/>
</dbReference>
<protein>
    <recommendedName>
        <fullName evidence="3">DUF3277 family protein</fullName>
    </recommendedName>
</protein>
<gene>
    <name evidence="1" type="ORF">SUNLIREN_79</name>
</gene>
<organism evidence="1 2">
    <name type="scientific">Erwinia phage SunLIRen</name>
    <dbReference type="NCBI Taxonomy" id="2267654"/>
    <lineage>
        <taxon>Viruses</taxon>
        <taxon>Duplodnaviria</taxon>
        <taxon>Heunggongvirae</taxon>
        <taxon>Uroviricota</taxon>
        <taxon>Caudoviricetes</taxon>
        <taxon>Andersonviridae</taxon>
        <taxon>Ounavirinae</taxon>
        <taxon>Kolesnikvirus</taxon>
        <taxon>Kolesnikvirus Ea214</taxon>
    </lineage>
</organism>
<evidence type="ECO:0000313" key="2">
    <source>
        <dbReference type="Proteomes" id="UP000257815"/>
    </source>
</evidence>
<name>A0A346FHU9_9CAUD</name>
<proteinExistence type="predicted"/>
<dbReference type="NCBIfam" id="NF047581">
    <property type="entry name" value="gp105_phage_fam"/>
    <property type="match status" value="1"/>
</dbReference>
<reference evidence="2" key="1">
    <citation type="submission" date="2018-06" db="EMBL/GenBank/DDBJ databases">
        <authorList>
            <person name="Sharma R."/>
            <person name="Ke K."/>
            <person name="Breakwell D.P."/>
            <person name="Hope S."/>
            <person name="Grose J.H."/>
        </authorList>
    </citation>
    <scope>NUCLEOTIDE SEQUENCE [LARGE SCALE GENOMIC DNA]</scope>
</reference>
<evidence type="ECO:0008006" key="3">
    <source>
        <dbReference type="Google" id="ProtNLM"/>
    </source>
</evidence>
<dbReference type="EMBL" id="MH426725">
    <property type="protein sequence ID" value="AXN57379.1"/>
    <property type="molecule type" value="Genomic_DNA"/>
</dbReference>
<accession>A0A346FHU9</accession>
<evidence type="ECO:0000313" key="1">
    <source>
        <dbReference type="EMBL" id="AXN57379.1"/>
    </source>
</evidence>
<dbReference type="InterPro" id="IPR021695">
    <property type="entry name" value="Phage_KPP10_Orf10"/>
</dbReference>
<dbReference type="Pfam" id="PF11681">
    <property type="entry name" value="Phage_Tube_PhiTE"/>
    <property type="match status" value="1"/>
</dbReference>
<sequence length="151" mass="16293">MSLFQQYSPKDVVCSWNGIAITGFAPDSFLRLQRTSALVTPVVGAGGDVALTRNADKTGTIEIELMQTATSNLRLAAIYAEQQLMELEENISSNFVIYDPSGSVLATGRNAWLQELPQVELGADQNSKTWTFGCENLDYTVAIPASGVTSI</sequence>